<keyword evidence="7" id="KW-0325">Glycoprotein</keyword>
<name>A0A0M3QVG3_DROBS</name>
<dbReference type="STRING" id="30019.A0A0M3QVG3"/>
<evidence type="ECO:0000256" key="7">
    <source>
        <dbReference type="ARBA" id="ARBA00023180"/>
    </source>
</evidence>
<dbReference type="OMA" id="YGSSYNW"/>
<keyword evidence="3" id="KW-1003">Cell membrane</keyword>
<dbReference type="SMR" id="A0A0M3QVG3"/>
<dbReference type="GO" id="GO:0005044">
    <property type="term" value="F:scavenger receptor activity"/>
    <property type="evidence" value="ECO:0007669"/>
    <property type="project" value="TreeGrafter"/>
</dbReference>
<keyword evidence="5 8" id="KW-1133">Transmembrane helix</keyword>
<evidence type="ECO:0000256" key="6">
    <source>
        <dbReference type="ARBA" id="ARBA00023136"/>
    </source>
</evidence>
<organism evidence="9 10">
    <name type="scientific">Drosophila busckii</name>
    <name type="common">Fruit fly</name>
    <dbReference type="NCBI Taxonomy" id="30019"/>
    <lineage>
        <taxon>Eukaryota</taxon>
        <taxon>Metazoa</taxon>
        <taxon>Ecdysozoa</taxon>
        <taxon>Arthropoda</taxon>
        <taxon>Hexapoda</taxon>
        <taxon>Insecta</taxon>
        <taxon>Pterygota</taxon>
        <taxon>Neoptera</taxon>
        <taxon>Endopterygota</taxon>
        <taxon>Diptera</taxon>
        <taxon>Brachycera</taxon>
        <taxon>Muscomorpha</taxon>
        <taxon>Ephydroidea</taxon>
        <taxon>Drosophilidae</taxon>
        <taxon>Drosophila</taxon>
    </lineage>
</organism>
<dbReference type="OrthoDB" id="8187528at2759"/>
<comment type="subcellular location">
    <subcellularLocation>
        <location evidence="1">Cell membrane</location>
    </subcellularLocation>
</comment>
<feature type="transmembrane region" description="Helical" evidence="8">
    <location>
        <begin position="7"/>
        <end position="29"/>
    </location>
</feature>
<evidence type="ECO:0000256" key="1">
    <source>
        <dbReference type="ARBA" id="ARBA00004236"/>
    </source>
</evidence>
<evidence type="ECO:0000256" key="5">
    <source>
        <dbReference type="ARBA" id="ARBA00022989"/>
    </source>
</evidence>
<dbReference type="AlphaFoldDB" id="A0A0M3QVG3"/>
<evidence type="ECO:0000256" key="8">
    <source>
        <dbReference type="SAM" id="Phobius"/>
    </source>
</evidence>
<reference evidence="9 10" key="1">
    <citation type="submission" date="2015-08" db="EMBL/GenBank/DDBJ databases">
        <title>Ancestral chromatin configuration constrains chromatin evolution on differentiating sex chromosomes in Drosophila.</title>
        <authorList>
            <person name="Zhou Q."/>
            <person name="Bachtrog D."/>
        </authorList>
    </citation>
    <scope>NUCLEOTIDE SEQUENCE [LARGE SCALE GENOMIC DNA]</scope>
    <source>
        <tissue evidence="9">Whole larvae</tissue>
    </source>
</reference>
<comment type="similarity">
    <text evidence="2">Belongs to the CD36 family.</text>
</comment>
<dbReference type="InterPro" id="IPR002159">
    <property type="entry name" value="CD36_fam"/>
</dbReference>
<keyword evidence="4 8" id="KW-0812">Transmembrane</keyword>
<dbReference type="Proteomes" id="UP000494163">
    <property type="component" value="Chromosome 2R"/>
</dbReference>
<keyword evidence="6 8" id="KW-0472">Membrane</keyword>
<dbReference type="PANTHER" id="PTHR11923:SF89">
    <property type="entry name" value="GH15894P"/>
    <property type="match status" value="1"/>
</dbReference>
<proteinExistence type="inferred from homology"/>
<accession>A0A0M3QVG3</accession>
<feature type="non-terminal residue" evidence="9">
    <location>
        <position position="1"/>
    </location>
</feature>
<dbReference type="PRINTS" id="PR01609">
    <property type="entry name" value="CD36FAMILY"/>
</dbReference>
<dbReference type="Pfam" id="PF01130">
    <property type="entry name" value="CD36"/>
    <property type="match status" value="1"/>
</dbReference>
<dbReference type="EMBL" id="CP012524">
    <property type="protein sequence ID" value="ALC42369.1"/>
    <property type="molecule type" value="Genomic_DNA"/>
</dbReference>
<evidence type="ECO:0000313" key="9">
    <source>
        <dbReference type="EMBL" id="ALC42369.1"/>
    </source>
</evidence>
<evidence type="ECO:0000256" key="2">
    <source>
        <dbReference type="ARBA" id="ARBA00010532"/>
    </source>
</evidence>
<evidence type="ECO:0000256" key="3">
    <source>
        <dbReference type="ARBA" id="ARBA00022475"/>
    </source>
</evidence>
<sequence>AKCCVWLKIIVLALCCGLNITLFILSYGISYQHLLTEQHIQFREVMPTMDEWINSPYGKLKSYLFNVTNSEEFLSGLDDKVKLEEVGPITYKMLGFNDIQHRNESSVTYQKHRYRHVEFWPEESVSPDILNKTIIQFNTVLIGAAATLAPSLATVPFSHIAFNSLTLSEPLFVPGSVYYFLWEFTRPTLQFLSKITSLSTNCGTLHNALMEKQEIYTVNIGPKHGVENFFRLQSFNNEQLIKERRELGSSDYDPSCPINVTGTLDNSLYPPYLQKETPLSIVATESCRVLPLHYQHEQQHEGFANYRYTLLRANQTPPSCMSKTYGVPLPPGMFDVSKCIVNDAPSAFSMPHFYGSGYNWSEHFEGLTPNVDDHEPYILLEPITGIPTQERYRFQTNTPLPDLSNFNRLGRLSHMILPGFWYEYETGSLSDMVLFLMHIQVDVVPVLQPILMTVQLLLAAWSLLSLIRICSNSESYGELYQKTCCRTTVLLEITFNQKRTYDPNTRVK</sequence>
<gene>
    <name evidence="9" type="ORF">Dbus_chr2Rg1948</name>
</gene>
<keyword evidence="10" id="KW-1185">Reference proteome</keyword>
<protein>
    <submittedName>
        <fullName evidence="9">CG2736</fullName>
    </submittedName>
</protein>
<evidence type="ECO:0000313" key="10">
    <source>
        <dbReference type="Proteomes" id="UP000494163"/>
    </source>
</evidence>
<dbReference type="GO" id="GO:0005886">
    <property type="term" value="C:plasma membrane"/>
    <property type="evidence" value="ECO:0007669"/>
    <property type="project" value="UniProtKB-SubCell"/>
</dbReference>
<dbReference type="PANTHER" id="PTHR11923">
    <property type="entry name" value="SCAVENGER RECEPTOR CLASS B TYPE-1 SR-B1"/>
    <property type="match status" value="1"/>
</dbReference>
<dbReference type="GO" id="GO:0005737">
    <property type="term" value="C:cytoplasm"/>
    <property type="evidence" value="ECO:0007669"/>
    <property type="project" value="TreeGrafter"/>
</dbReference>
<evidence type="ECO:0000256" key="4">
    <source>
        <dbReference type="ARBA" id="ARBA00022692"/>
    </source>
</evidence>